<dbReference type="PANTHER" id="PTHR43553">
    <property type="entry name" value="HEAVY METAL TRANSPORTER"/>
    <property type="match status" value="1"/>
</dbReference>
<evidence type="ECO:0000256" key="3">
    <source>
        <dbReference type="ARBA" id="ARBA00022475"/>
    </source>
</evidence>
<keyword evidence="8" id="KW-1185">Reference proteome</keyword>
<evidence type="ECO:0000256" key="5">
    <source>
        <dbReference type="ARBA" id="ARBA00022840"/>
    </source>
</evidence>
<sequence length="284" mass="31015">MAEFVLQFKEVSFSWDHDQPLLDRVSFGVQPGECVALVGRNGAGKSTLLKLASGLLKPAAGCVTLGDMDTAHTRAPKLARSVSLMFQEAERQISHDSIVDEVAFAPRMAGFDAAEVQRRVSRALNLAGLVGKANDHPLDLNGGERRMLTLASLIAQDTPLVLLDEPTRDFDAHLLDLFESWMKSALGAGTAIVFISHDLDFVARHAKRVLHMDGGEIAADGDVSSVLAHPDLQELSPMSAPTLPALCRALNVRATTRLEDFEHLWRERLHSEGWVLGQDVNQRV</sequence>
<dbReference type="InterPro" id="IPR015856">
    <property type="entry name" value="ABC_transpr_CbiO/EcfA_su"/>
</dbReference>
<keyword evidence="5 7" id="KW-0067">ATP-binding</keyword>
<dbReference type="GO" id="GO:0005524">
    <property type="term" value="F:ATP binding"/>
    <property type="evidence" value="ECO:0007669"/>
    <property type="project" value="UniProtKB-KW"/>
</dbReference>
<reference evidence="8" key="1">
    <citation type="journal article" date="2019" name="Int. J. Syst. Evol. Microbiol.">
        <title>The Global Catalogue of Microorganisms (GCM) 10K type strain sequencing project: providing services to taxonomists for standard genome sequencing and annotation.</title>
        <authorList>
            <consortium name="The Broad Institute Genomics Platform"/>
            <consortium name="The Broad Institute Genome Sequencing Center for Infectious Disease"/>
            <person name="Wu L."/>
            <person name="Ma J."/>
        </authorList>
    </citation>
    <scope>NUCLEOTIDE SEQUENCE [LARGE SCALE GENOMIC DNA]</scope>
    <source>
        <strain evidence="8">CCUG 54518</strain>
    </source>
</reference>
<organism evidence="7 8">
    <name type="scientific">Hydrogenophaga bisanensis</name>
    <dbReference type="NCBI Taxonomy" id="439611"/>
    <lineage>
        <taxon>Bacteria</taxon>
        <taxon>Pseudomonadati</taxon>
        <taxon>Pseudomonadota</taxon>
        <taxon>Betaproteobacteria</taxon>
        <taxon>Burkholderiales</taxon>
        <taxon>Comamonadaceae</taxon>
        <taxon>Hydrogenophaga</taxon>
    </lineage>
</organism>
<dbReference type="InterPro" id="IPR027417">
    <property type="entry name" value="P-loop_NTPase"/>
</dbReference>
<keyword evidence="2" id="KW-0813">Transport</keyword>
<evidence type="ECO:0000256" key="4">
    <source>
        <dbReference type="ARBA" id="ARBA00022741"/>
    </source>
</evidence>
<dbReference type="PROSITE" id="PS50893">
    <property type="entry name" value="ABC_TRANSPORTER_2"/>
    <property type="match status" value="1"/>
</dbReference>
<dbReference type="InterPro" id="IPR003439">
    <property type="entry name" value="ABC_transporter-like_ATP-bd"/>
</dbReference>
<dbReference type="RefSeq" id="WP_382253510.1">
    <property type="nucleotide sequence ID" value="NZ_JBHTBX010000001.1"/>
</dbReference>
<evidence type="ECO:0000259" key="6">
    <source>
        <dbReference type="PROSITE" id="PS50893"/>
    </source>
</evidence>
<protein>
    <submittedName>
        <fullName evidence="7">Energy-coupling factor ABC transporter ATP-binding protein</fullName>
    </submittedName>
</protein>
<accession>A0ABW2R4P7</accession>
<dbReference type="EMBL" id="JBHTBX010000001">
    <property type="protein sequence ID" value="MFC7433342.1"/>
    <property type="molecule type" value="Genomic_DNA"/>
</dbReference>
<keyword evidence="4" id="KW-0547">Nucleotide-binding</keyword>
<dbReference type="SMART" id="SM00382">
    <property type="entry name" value="AAA"/>
    <property type="match status" value="1"/>
</dbReference>
<name>A0ABW2R4P7_9BURK</name>
<gene>
    <name evidence="7" type="ORF">ACFQNJ_02320</name>
</gene>
<dbReference type="PANTHER" id="PTHR43553:SF24">
    <property type="entry name" value="ENERGY-COUPLING FACTOR TRANSPORTER ATP-BINDING PROTEIN ECFA1"/>
    <property type="match status" value="1"/>
</dbReference>
<dbReference type="InterPro" id="IPR003593">
    <property type="entry name" value="AAA+_ATPase"/>
</dbReference>
<dbReference type="SUPFAM" id="SSF52540">
    <property type="entry name" value="P-loop containing nucleoside triphosphate hydrolases"/>
    <property type="match status" value="1"/>
</dbReference>
<proteinExistence type="inferred from homology"/>
<evidence type="ECO:0000256" key="2">
    <source>
        <dbReference type="ARBA" id="ARBA00022448"/>
    </source>
</evidence>
<dbReference type="Gene3D" id="3.40.50.300">
    <property type="entry name" value="P-loop containing nucleotide triphosphate hydrolases"/>
    <property type="match status" value="1"/>
</dbReference>
<dbReference type="CDD" id="cd03225">
    <property type="entry name" value="ABC_cobalt_CbiO_domain1"/>
    <property type="match status" value="1"/>
</dbReference>
<evidence type="ECO:0000256" key="1">
    <source>
        <dbReference type="ARBA" id="ARBA00005417"/>
    </source>
</evidence>
<dbReference type="Proteomes" id="UP001596495">
    <property type="component" value="Unassembled WGS sequence"/>
</dbReference>
<dbReference type="InterPro" id="IPR050095">
    <property type="entry name" value="ECF_ABC_transporter_ATP-bd"/>
</dbReference>
<comment type="similarity">
    <text evidence="1">Belongs to the ABC transporter superfamily.</text>
</comment>
<feature type="domain" description="ABC transporter" evidence="6">
    <location>
        <begin position="6"/>
        <end position="239"/>
    </location>
</feature>
<keyword evidence="3" id="KW-1003">Cell membrane</keyword>
<evidence type="ECO:0000313" key="8">
    <source>
        <dbReference type="Proteomes" id="UP001596495"/>
    </source>
</evidence>
<dbReference type="Pfam" id="PF00005">
    <property type="entry name" value="ABC_tran"/>
    <property type="match status" value="1"/>
</dbReference>
<comment type="caution">
    <text evidence="7">The sequence shown here is derived from an EMBL/GenBank/DDBJ whole genome shotgun (WGS) entry which is preliminary data.</text>
</comment>
<evidence type="ECO:0000313" key="7">
    <source>
        <dbReference type="EMBL" id="MFC7433342.1"/>
    </source>
</evidence>
<keyword evidence="3" id="KW-0472">Membrane</keyword>